<name>G5GD63_9BACT</name>
<evidence type="ECO:0008006" key="4">
    <source>
        <dbReference type="Google" id="ProtNLM"/>
    </source>
</evidence>
<dbReference type="OrthoDB" id="1012285at2"/>
<dbReference type="AlphaFoldDB" id="G5GD63"/>
<sequence>MPVDTIRKITVRIILSIFFCLQPIMKHLISFIFLLSALPLSAQRADTLRAVDHSWLFGVGRTHVLDTYLSPQDYVGAGFSVSHRTERTARWGRGRVTVVAHYRVDAAHLTGQSGDGREWDANLRMGVGWMWNKRSVQRPFRLAFGPMIEAGTGVTYNTRNGNNPAQGRLFMDVAAAGLAEYDFRVGRQQWQARAELAMPLAGLAFSPAYGQSYYELFGLGHRDHNCVVSHVGNAPSLYFLTTLSLPLGRSRLTLGYGADVRQSRFNHIKTHHWQNQFVVGYTRRLRLLK</sequence>
<keyword evidence="1" id="KW-1133">Transmembrane helix</keyword>
<proteinExistence type="predicted"/>
<reference evidence="2 3" key="1">
    <citation type="submission" date="2011-08" db="EMBL/GenBank/DDBJ databases">
        <title>The Genome Sequence of Prevotella sp. oral taxon 302 str. F0323.</title>
        <authorList>
            <consortium name="The Broad Institute Genome Sequencing Platform"/>
            <person name="Earl A."/>
            <person name="Ward D."/>
            <person name="Feldgarden M."/>
            <person name="Gevers D."/>
            <person name="Izard J."/>
            <person name="Blanton J.M."/>
            <person name="Baranova O.V."/>
            <person name="Tanner A.C."/>
            <person name="Dewhirst F.E."/>
            <person name="Young S.K."/>
            <person name="Zeng Q."/>
            <person name="Gargeya S."/>
            <person name="Fitzgerald M."/>
            <person name="Haas B."/>
            <person name="Abouelleil A."/>
            <person name="Alvarado L."/>
            <person name="Arachchi H.M."/>
            <person name="Berlin A."/>
            <person name="Brown A."/>
            <person name="Chapman S.B."/>
            <person name="Chen Z."/>
            <person name="Dunbar C."/>
            <person name="Freedman E."/>
            <person name="Gearin G."/>
            <person name="Gellesch M."/>
            <person name="Goldberg J."/>
            <person name="Griggs A."/>
            <person name="Gujja S."/>
            <person name="Heiman D."/>
            <person name="Howarth C."/>
            <person name="Larson L."/>
            <person name="Lui A."/>
            <person name="MacDonald P.J.P."/>
            <person name="Montmayeur A."/>
            <person name="Murphy C."/>
            <person name="Neiman D."/>
            <person name="Pearson M."/>
            <person name="Priest M."/>
            <person name="Roberts A."/>
            <person name="Saif S."/>
            <person name="Shea T."/>
            <person name="Shenoy N."/>
            <person name="Sisk P."/>
            <person name="Stolte C."/>
            <person name="Sykes S."/>
            <person name="Wortman J."/>
            <person name="Nusbaum C."/>
            <person name="Birren B."/>
        </authorList>
    </citation>
    <scope>NUCLEOTIDE SEQUENCE [LARGE SCALE GENOMIC DNA]</scope>
    <source>
        <strain evidence="2 3">F0323</strain>
    </source>
</reference>
<evidence type="ECO:0000313" key="2">
    <source>
        <dbReference type="EMBL" id="EHG21977.1"/>
    </source>
</evidence>
<evidence type="ECO:0000313" key="3">
    <source>
        <dbReference type="Proteomes" id="UP000015993"/>
    </source>
</evidence>
<accession>G5GD63</accession>
<organism evidence="2 3">
    <name type="scientific">Alloprevotella rava F0323</name>
    <dbReference type="NCBI Taxonomy" id="679199"/>
    <lineage>
        <taxon>Bacteria</taxon>
        <taxon>Pseudomonadati</taxon>
        <taxon>Bacteroidota</taxon>
        <taxon>Bacteroidia</taxon>
        <taxon>Bacteroidales</taxon>
        <taxon>Prevotellaceae</taxon>
        <taxon>Alloprevotella</taxon>
    </lineage>
</organism>
<keyword evidence="3" id="KW-1185">Reference proteome</keyword>
<dbReference type="HOGENOM" id="CLU_079009_0_0_10"/>
<dbReference type="PATRIC" id="fig|679199.3.peg.1668"/>
<gene>
    <name evidence="2" type="ORF">HMPREF9332_01492</name>
</gene>
<dbReference type="EMBL" id="ACZK01000025">
    <property type="protein sequence ID" value="EHG21977.1"/>
    <property type="molecule type" value="Genomic_DNA"/>
</dbReference>
<keyword evidence="1" id="KW-0812">Transmembrane</keyword>
<keyword evidence="1" id="KW-0472">Membrane</keyword>
<protein>
    <recommendedName>
        <fullName evidence="4">DUF3316 domain-containing protein</fullName>
    </recommendedName>
</protein>
<comment type="caution">
    <text evidence="2">The sequence shown here is derived from an EMBL/GenBank/DDBJ whole genome shotgun (WGS) entry which is preliminary data.</text>
</comment>
<dbReference type="Proteomes" id="UP000015993">
    <property type="component" value="Unassembled WGS sequence"/>
</dbReference>
<dbReference type="eggNOG" id="ENOG5030FNJ">
    <property type="taxonomic scope" value="Bacteria"/>
</dbReference>
<evidence type="ECO:0000256" key="1">
    <source>
        <dbReference type="SAM" id="Phobius"/>
    </source>
</evidence>
<feature type="transmembrane region" description="Helical" evidence="1">
    <location>
        <begin position="12"/>
        <end position="38"/>
    </location>
</feature>
<dbReference type="STRING" id="679199.HMPREF9332_01492"/>